<keyword evidence="2" id="KW-1185">Reference proteome</keyword>
<evidence type="ECO:0000313" key="2">
    <source>
        <dbReference type="Proteomes" id="UP001221757"/>
    </source>
</evidence>
<dbReference type="Proteomes" id="UP001221757">
    <property type="component" value="Unassembled WGS sequence"/>
</dbReference>
<dbReference type="AlphaFoldDB" id="A0AAD7D1R3"/>
<evidence type="ECO:0000313" key="1">
    <source>
        <dbReference type="EMBL" id="KAJ7672769.1"/>
    </source>
</evidence>
<sequence>MANIPAPPDNYKFRKKPSDATFSTLYNHLILLRNLAISVPLEPGMQFMLDLHIPPQNPHPGARQVCASPLQSGADAFSQITTPSGEAIWSSSLTFIPGLTIHNIAKSKSTAVLHNFCTLCLDAVRDLALSGWTLHNIPGANFILTSSSGSQAAVMIDLYAAEHAIPLPSPQCLEVMDLKQFFDMFQNCISDDYPGIHDWARCNLPLIVWDYDYDPSVPDSEEDVYGNSFLSSLCQWVLFQTIHNQDDNHGIKQDELISDLHEHSVQTTVCALLILDAVLVLSTLLPSKASPLLALGGTADADLPLPLQVGGVRPRAGIA</sequence>
<protein>
    <submittedName>
        <fullName evidence="1">Uncharacterized protein</fullName>
    </submittedName>
</protein>
<accession>A0AAD7D1R3</accession>
<organism evidence="1 2">
    <name type="scientific">Mycena rosella</name>
    <name type="common">Pink bonnet</name>
    <name type="synonym">Agaricus rosellus</name>
    <dbReference type="NCBI Taxonomy" id="1033263"/>
    <lineage>
        <taxon>Eukaryota</taxon>
        <taxon>Fungi</taxon>
        <taxon>Dikarya</taxon>
        <taxon>Basidiomycota</taxon>
        <taxon>Agaricomycotina</taxon>
        <taxon>Agaricomycetes</taxon>
        <taxon>Agaricomycetidae</taxon>
        <taxon>Agaricales</taxon>
        <taxon>Marasmiineae</taxon>
        <taxon>Mycenaceae</taxon>
        <taxon>Mycena</taxon>
    </lineage>
</organism>
<gene>
    <name evidence="1" type="ORF">B0H17DRAFT_1141147</name>
</gene>
<dbReference type="EMBL" id="JARKIE010000166">
    <property type="protein sequence ID" value="KAJ7672769.1"/>
    <property type="molecule type" value="Genomic_DNA"/>
</dbReference>
<reference evidence="1" key="1">
    <citation type="submission" date="2023-03" db="EMBL/GenBank/DDBJ databases">
        <title>Massive genome expansion in bonnet fungi (Mycena s.s.) driven by repeated elements and novel gene families across ecological guilds.</title>
        <authorList>
            <consortium name="Lawrence Berkeley National Laboratory"/>
            <person name="Harder C.B."/>
            <person name="Miyauchi S."/>
            <person name="Viragh M."/>
            <person name="Kuo A."/>
            <person name="Thoen E."/>
            <person name="Andreopoulos B."/>
            <person name="Lu D."/>
            <person name="Skrede I."/>
            <person name="Drula E."/>
            <person name="Henrissat B."/>
            <person name="Morin E."/>
            <person name="Kohler A."/>
            <person name="Barry K."/>
            <person name="LaButti K."/>
            <person name="Morin E."/>
            <person name="Salamov A."/>
            <person name="Lipzen A."/>
            <person name="Mereny Z."/>
            <person name="Hegedus B."/>
            <person name="Baldrian P."/>
            <person name="Stursova M."/>
            <person name="Weitz H."/>
            <person name="Taylor A."/>
            <person name="Grigoriev I.V."/>
            <person name="Nagy L.G."/>
            <person name="Martin F."/>
            <person name="Kauserud H."/>
        </authorList>
    </citation>
    <scope>NUCLEOTIDE SEQUENCE</scope>
    <source>
        <strain evidence="1">CBHHK067</strain>
    </source>
</reference>
<name>A0AAD7D1R3_MYCRO</name>
<proteinExistence type="predicted"/>
<comment type="caution">
    <text evidence="1">The sequence shown here is derived from an EMBL/GenBank/DDBJ whole genome shotgun (WGS) entry which is preliminary data.</text>
</comment>